<dbReference type="SMART" id="SM00827">
    <property type="entry name" value="PKS_AT"/>
    <property type="match status" value="1"/>
</dbReference>
<keyword evidence="3" id="KW-0012">Acyltransferase</keyword>
<evidence type="ECO:0000256" key="2">
    <source>
        <dbReference type="ARBA" id="ARBA00022679"/>
    </source>
</evidence>
<dbReference type="Gene3D" id="3.40.366.10">
    <property type="entry name" value="Malonyl-Coenzyme A Acyl Carrier Protein, domain 2"/>
    <property type="match status" value="1"/>
</dbReference>
<evidence type="ECO:0000256" key="3">
    <source>
        <dbReference type="ARBA" id="ARBA00023315"/>
    </source>
</evidence>
<name>A0ABR7TFW1_9BACT</name>
<dbReference type="Gene3D" id="3.30.70.250">
    <property type="entry name" value="Malonyl-CoA ACP transacylase, ACP-binding"/>
    <property type="match status" value="1"/>
</dbReference>
<dbReference type="InterPro" id="IPR016036">
    <property type="entry name" value="Malonyl_transacylase_ACP-bd"/>
</dbReference>
<keyword evidence="2" id="KW-0808">Transferase</keyword>
<organism evidence="6 7">
    <name type="scientific">Chitinophaga qingshengii</name>
    <dbReference type="NCBI Taxonomy" id="1569794"/>
    <lineage>
        <taxon>Bacteria</taxon>
        <taxon>Pseudomonadati</taxon>
        <taxon>Bacteroidota</taxon>
        <taxon>Chitinophagia</taxon>
        <taxon>Chitinophagales</taxon>
        <taxon>Chitinophagaceae</taxon>
        <taxon>Chitinophaga</taxon>
    </lineage>
</organism>
<keyword evidence="7" id="KW-1185">Reference proteome</keyword>
<dbReference type="InterPro" id="IPR050858">
    <property type="entry name" value="Mal-CoA-ACP_Trans/PKS_FabD"/>
</dbReference>
<protein>
    <recommendedName>
        <fullName evidence="1">[acyl-carrier-protein] S-malonyltransferase</fullName>
        <ecNumber evidence="1">2.3.1.39</ecNumber>
    </recommendedName>
</protein>
<dbReference type="PANTHER" id="PTHR42681:SF1">
    <property type="entry name" value="MALONYL-COA-ACYL CARRIER PROTEIN TRANSACYLASE, MITOCHONDRIAL"/>
    <property type="match status" value="1"/>
</dbReference>
<sequence>MSNIAFMFPGVGAQSTGMGKTFYDNFAIFRQTIQEAEDELKMNFRRLCFDKNAFAELAALQASQCSLLAVSYGIFRVFMKEVGLQPAYCLGHSLGEYTALTAAGVIRYPDALHLVKKRGEIIEDCLREINGTMAWGINLHSEKVYECCNEIFEEGHRVYISAYDGPDQVSISGDVSAVYALGKRLEKAGGIVYPLNMNGPFHCPLMLDAAVAMKRELDKYQYAIGTSKVLANCNMLLYDGPGSVAANLSAQLISPVLWSGQIQRLEKEGVDVAIELGPKELLKFLLMRNTEQITAFSVSEDKHLETVRQHFLIEESEYHTIIGRGLGIIVGTPNHSTNQQEYKQRVVKPFQALKATYVQATADNRKINSGEVIDAVRMVRDALEAKEIEKHKREEYISHMLGKKHLIQHGSEYKMITG</sequence>
<dbReference type="InterPro" id="IPR016035">
    <property type="entry name" value="Acyl_Trfase/lysoPLipase"/>
</dbReference>
<comment type="caution">
    <text evidence="6">The sequence shown here is derived from an EMBL/GenBank/DDBJ whole genome shotgun (WGS) entry which is preliminary data.</text>
</comment>
<dbReference type="SUPFAM" id="SSF52151">
    <property type="entry name" value="FabD/lysophospholipase-like"/>
    <property type="match status" value="1"/>
</dbReference>
<evidence type="ECO:0000256" key="1">
    <source>
        <dbReference type="ARBA" id="ARBA00013258"/>
    </source>
</evidence>
<reference evidence="6 7" key="1">
    <citation type="submission" date="2020-09" db="EMBL/GenBank/DDBJ databases">
        <title>Genome sequences of type strains of Chitinophaga qingshengii and Chitinophaga varians.</title>
        <authorList>
            <person name="Kittiwongwattana C."/>
        </authorList>
    </citation>
    <scope>NUCLEOTIDE SEQUENCE [LARGE SCALE GENOMIC DNA]</scope>
    <source>
        <strain evidence="6 7">JCM 30026</strain>
    </source>
</reference>
<dbReference type="EMBL" id="JACVFC010000001">
    <property type="protein sequence ID" value="MBC9929267.1"/>
    <property type="molecule type" value="Genomic_DNA"/>
</dbReference>
<dbReference type="Proteomes" id="UP000659124">
    <property type="component" value="Unassembled WGS sequence"/>
</dbReference>
<evidence type="ECO:0000256" key="4">
    <source>
        <dbReference type="ARBA" id="ARBA00048462"/>
    </source>
</evidence>
<feature type="domain" description="Malonyl-CoA:ACP transacylase (MAT)" evidence="5">
    <location>
        <begin position="7"/>
        <end position="303"/>
    </location>
</feature>
<dbReference type="Pfam" id="PF00698">
    <property type="entry name" value="Acyl_transf_1"/>
    <property type="match status" value="1"/>
</dbReference>
<dbReference type="EC" id="2.3.1.39" evidence="1"/>
<comment type="catalytic activity">
    <reaction evidence="4">
        <text>holo-[ACP] + malonyl-CoA = malonyl-[ACP] + CoA</text>
        <dbReference type="Rhea" id="RHEA:41792"/>
        <dbReference type="Rhea" id="RHEA-COMP:9623"/>
        <dbReference type="Rhea" id="RHEA-COMP:9685"/>
        <dbReference type="ChEBI" id="CHEBI:57287"/>
        <dbReference type="ChEBI" id="CHEBI:57384"/>
        <dbReference type="ChEBI" id="CHEBI:64479"/>
        <dbReference type="ChEBI" id="CHEBI:78449"/>
        <dbReference type="EC" id="2.3.1.39"/>
    </reaction>
</comment>
<proteinExistence type="predicted"/>
<evidence type="ECO:0000313" key="6">
    <source>
        <dbReference type="EMBL" id="MBC9929267.1"/>
    </source>
</evidence>
<dbReference type="InterPro" id="IPR001227">
    <property type="entry name" value="Ac_transferase_dom_sf"/>
</dbReference>
<dbReference type="InterPro" id="IPR014043">
    <property type="entry name" value="Acyl_transferase_dom"/>
</dbReference>
<accession>A0ABR7TFW1</accession>
<evidence type="ECO:0000259" key="5">
    <source>
        <dbReference type="SMART" id="SM00827"/>
    </source>
</evidence>
<dbReference type="SUPFAM" id="SSF55048">
    <property type="entry name" value="Probable ACP-binding domain of malonyl-CoA ACP transacylase"/>
    <property type="match status" value="1"/>
</dbReference>
<evidence type="ECO:0000313" key="7">
    <source>
        <dbReference type="Proteomes" id="UP000659124"/>
    </source>
</evidence>
<dbReference type="PANTHER" id="PTHR42681">
    <property type="entry name" value="MALONYL-COA-ACYL CARRIER PROTEIN TRANSACYLASE, MITOCHONDRIAL"/>
    <property type="match status" value="1"/>
</dbReference>
<dbReference type="RefSeq" id="WP_188086406.1">
    <property type="nucleotide sequence ID" value="NZ_JACVFC010000001.1"/>
</dbReference>
<gene>
    <name evidence="6" type="ORF">ICL07_02710</name>
</gene>